<evidence type="ECO:0000313" key="1">
    <source>
        <dbReference type="EMBL" id="EYD77359.1"/>
    </source>
</evidence>
<dbReference type="RefSeq" id="WP_051520945.1">
    <property type="nucleotide sequence ID" value="NZ_KK088543.1"/>
</dbReference>
<proteinExistence type="predicted"/>
<dbReference type="EMBL" id="AOSK01000030">
    <property type="protein sequence ID" value="EYD77359.1"/>
    <property type="molecule type" value="Genomic_DNA"/>
</dbReference>
<evidence type="ECO:0000313" key="2">
    <source>
        <dbReference type="Proteomes" id="UP000019666"/>
    </source>
</evidence>
<name>A0A017HUC1_9RHOB</name>
<sequence>MFDMTSHTLEGSLALTDRQMDAIESVAEQIERLSDVIRAAVDSGLSVELHRSARYHSGQGCWGDVMRPVIVKCGSAGLRMPQVSSSS</sequence>
<keyword evidence="2" id="KW-1185">Reference proteome</keyword>
<accession>A0A017HUC1</accession>
<dbReference type="OrthoDB" id="9804253at2"/>
<dbReference type="Proteomes" id="UP000019666">
    <property type="component" value="Unassembled WGS sequence"/>
</dbReference>
<gene>
    <name evidence="1" type="ORF">Rumeso_01066</name>
</gene>
<protein>
    <submittedName>
        <fullName evidence="1">Uncharacterized protein</fullName>
    </submittedName>
</protein>
<dbReference type="AlphaFoldDB" id="A0A017HUC1"/>
<organism evidence="1 2">
    <name type="scientific">Rubellimicrobium mesophilum DSM 19309</name>
    <dbReference type="NCBI Taxonomy" id="442562"/>
    <lineage>
        <taxon>Bacteria</taxon>
        <taxon>Pseudomonadati</taxon>
        <taxon>Pseudomonadota</taxon>
        <taxon>Alphaproteobacteria</taxon>
        <taxon>Rhodobacterales</taxon>
        <taxon>Roseobacteraceae</taxon>
        <taxon>Rubellimicrobium</taxon>
    </lineage>
</organism>
<reference evidence="1 2" key="1">
    <citation type="submission" date="2013-02" db="EMBL/GenBank/DDBJ databases">
        <authorList>
            <person name="Fiebig A."/>
            <person name="Goeker M."/>
            <person name="Klenk H.-P.P."/>
        </authorList>
    </citation>
    <scope>NUCLEOTIDE SEQUENCE [LARGE SCALE GENOMIC DNA]</scope>
    <source>
        <strain evidence="1 2">DSM 19309</strain>
    </source>
</reference>
<dbReference type="HOGENOM" id="CLU_2481384_0_0_5"/>
<dbReference type="STRING" id="442562.Rumeso_01066"/>
<comment type="caution">
    <text evidence="1">The sequence shown here is derived from an EMBL/GenBank/DDBJ whole genome shotgun (WGS) entry which is preliminary data.</text>
</comment>